<proteinExistence type="predicted"/>
<comment type="caution">
    <text evidence="1">The sequence shown here is derived from an EMBL/GenBank/DDBJ whole genome shotgun (WGS) entry which is preliminary data.</text>
</comment>
<dbReference type="EMBL" id="JANHOG010000599">
    <property type="protein sequence ID" value="KAJ3552933.1"/>
    <property type="molecule type" value="Genomic_DNA"/>
</dbReference>
<organism evidence="1 2">
    <name type="scientific">Phlebia brevispora</name>
    <dbReference type="NCBI Taxonomy" id="194682"/>
    <lineage>
        <taxon>Eukaryota</taxon>
        <taxon>Fungi</taxon>
        <taxon>Dikarya</taxon>
        <taxon>Basidiomycota</taxon>
        <taxon>Agaricomycotina</taxon>
        <taxon>Agaricomycetes</taxon>
        <taxon>Polyporales</taxon>
        <taxon>Meruliaceae</taxon>
        <taxon>Phlebia</taxon>
    </lineage>
</organism>
<reference evidence="1" key="1">
    <citation type="submission" date="2022-07" db="EMBL/GenBank/DDBJ databases">
        <title>Genome Sequence of Phlebia brevispora.</title>
        <authorList>
            <person name="Buettner E."/>
        </authorList>
    </citation>
    <scope>NUCLEOTIDE SEQUENCE</scope>
    <source>
        <strain evidence="1">MPL23</strain>
    </source>
</reference>
<keyword evidence="2" id="KW-1185">Reference proteome</keyword>
<sequence length="719" mass="80432">MRRAHTGRSKRSKISSRKGTFNPEDTTRVKHTRLGVWDLYEENAPELEYVPGSSKLEALLQLKNNLPYVWRMLLDIGSLKSCWILLIAYCSINIAWSFVPAVSLWYTGQLLNVVQTAVESRTVDKALLARMTLGALGCKLVERLLQYIGSQVARPLGSRVNKHFGTRLFEARARLDVVTFDDPAVQRQLDSVASTNGQGVAWGTISMFTSLIAMSLKIITQVSVLAEVLKNQRDGLFLAFLCMLPTLSDYMDLLSPGSFPGRGVWAATTKNEAFITMAGLASFINDGAHRKELVAGNMAEYIITSYKQAVKEAGDYAADFWESVRDFWNQSGTPARFFRDCLSLLPQIIFALRAVQYPQDIPVSLASLTLITDTSKRFAWALRELFHKTGSISEQLATVRKLYEVGHIPNKVPDGDVPFPENEQQVKAGITLEFRHVYFRYPGATDFALQDVSFKVPQGQLCVIVGSNGSGKSTILKLAIRLYDVTDGQILVDGKDIRTLRLKDLRQAISVLFQDYTHFPLSIRDNIGLGDPPNATDDDKIRLAARLGGAEEFVDRLPEKFDTYLRRPVQDYYSSLPEGTKTLFGRPVDYNSVRNAGRMGTTSSSSLSGGQMQRLAVSRTFMRSVVSEDSQVGLLLFDEPSASLDPTAEHDLFKRLRLLRGSKTMIFSSHRFGNLTRDADIILYMNDSQIVESGRHDELLKLQGEYARIWTLQAQAFLP</sequence>
<evidence type="ECO:0000313" key="1">
    <source>
        <dbReference type="EMBL" id="KAJ3552933.1"/>
    </source>
</evidence>
<name>A0ACC1T4L2_9APHY</name>
<accession>A0ACC1T4L2</accession>
<gene>
    <name evidence="1" type="ORF">NM688_g3891</name>
</gene>
<evidence type="ECO:0000313" key="2">
    <source>
        <dbReference type="Proteomes" id="UP001148662"/>
    </source>
</evidence>
<protein>
    <submittedName>
        <fullName evidence="1">Uncharacterized protein</fullName>
    </submittedName>
</protein>
<dbReference type="Proteomes" id="UP001148662">
    <property type="component" value="Unassembled WGS sequence"/>
</dbReference>